<sequence length="98" mass="11530">MGRLKFLRVGLPFFSIVLGGAYGLHFFQQVRFDFRKIQQQDANLDYLKNDLSQSGVRLRENVTVDNIYKEVAELDTDTWENIRGPRDTEDLSEYNRIK</sequence>
<feature type="transmembrane region" description="Helical" evidence="9">
    <location>
        <begin position="6"/>
        <end position="27"/>
    </location>
</feature>
<dbReference type="PANTHER" id="PTHR17130:SF14">
    <property type="entry name" value="CYTOCHROME C OXIDASE ASSEMBLY PROTEIN COX16 HOMOLOG, MITOCHONDRIAL"/>
    <property type="match status" value="1"/>
</dbReference>
<gene>
    <name evidence="10" type="ORF">CBOVIS_LOCUS2221</name>
</gene>
<evidence type="ECO:0000256" key="8">
    <source>
        <dbReference type="ARBA" id="ARBA00023136"/>
    </source>
</evidence>
<protein>
    <recommendedName>
        <fullName evidence="3">Cytochrome c oxidase assembly protein COX16 homolog, mitochondrial</fullName>
    </recommendedName>
</protein>
<keyword evidence="8 9" id="KW-0472">Membrane</keyword>
<dbReference type="InterPro" id="IPR020164">
    <property type="entry name" value="Cyt_c_Oxase_assmbl_COX16"/>
</dbReference>
<keyword evidence="7" id="KW-0496">Mitochondrion</keyword>
<accession>A0A8S1EH01</accession>
<evidence type="ECO:0000256" key="9">
    <source>
        <dbReference type="SAM" id="Phobius"/>
    </source>
</evidence>
<dbReference type="Pfam" id="PF14138">
    <property type="entry name" value="COX16"/>
    <property type="match status" value="1"/>
</dbReference>
<keyword evidence="11" id="KW-1185">Reference proteome</keyword>
<dbReference type="GO" id="GO:0033617">
    <property type="term" value="P:mitochondrial respiratory chain complex IV assembly"/>
    <property type="evidence" value="ECO:0007669"/>
    <property type="project" value="TreeGrafter"/>
</dbReference>
<organism evidence="10 11">
    <name type="scientific">Caenorhabditis bovis</name>
    <dbReference type="NCBI Taxonomy" id="2654633"/>
    <lineage>
        <taxon>Eukaryota</taxon>
        <taxon>Metazoa</taxon>
        <taxon>Ecdysozoa</taxon>
        <taxon>Nematoda</taxon>
        <taxon>Chromadorea</taxon>
        <taxon>Rhabditida</taxon>
        <taxon>Rhabditina</taxon>
        <taxon>Rhabditomorpha</taxon>
        <taxon>Rhabditoidea</taxon>
        <taxon>Rhabditidae</taxon>
        <taxon>Peloderinae</taxon>
        <taxon>Caenorhabditis</taxon>
    </lineage>
</organism>
<reference evidence="10 11" key="1">
    <citation type="submission" date="2020-04" db="EMBL/GenBank/DDBJ databases">
        <authorList>
            <person name="Laetsch R D."/>
            <person name="Stevens L."/>
            <person name="Kumar S."/>
            <person name="Blaxter L. M."/>
        </authorList>
    </citation>
    <scope>NUCLEOTIDE SEQUENCE [LARGE SCALE GENOMIC DNA]</scope>
</reference>
<evidence type="ECO:0000256" key="2">
    <source>
        <dbReference type="ARBA" id="ARBA00008370"/>
    </source>
</evidence>
<dbReference type="OrthoDB" id="1733656at2759"/>
<dbReference type="EMBL" id="CADEPM010000001">
    <property type="protein sequence ID" value="CAB3399018.1"/>
    <property type="molecule type" value="Genomic_DNA"/>
</dbReference>
<evidence type="ECO:0000256" key="7">
    <source>
        <dbReference type="ARBA" id="ARBA00023128"/>
    </source>
</evidence>
<dbReference type="GO" id="GO:0005743">
    <property type="term" value="C:mitochondrial inner membrane"/>
    <property type="evidence" value="ECO:0007669"/>
    <property type="project" value="UniProtKB-SubCell"/>
</dbReference>
<dbReference type="PANTHER" id="PTHR17130">
    <property type="entry name" value="MITOCHONDRIAL OUTER MEMBRANE PROTEIN 25"/>
    <property type="match status" value="1"/>
</dbReference>
<evidence type="ECO:0000256" key="6">
    <source>
        <dbReference type="ARBA" id="ARBA00022989"/>
    </source>
</evidence>
<dbReference type="Proteomes" id="UP000494206">
    <property type="component" value="Unassembled WGS sequence"/>
</dbReference>
<evidence type="ECO:0000256" key="5">
    <source>
        <dbReference type="ARBA" id="ARBA00022792"/>
    </source>
</evidence>
<evidence type="ECO:0000313" key="10">
    <source>
        <dbReference type="EMBL" id="CAB3399018.1"/>
    </source>
</evidence>
<proteinExistence type="inferred from homology"/>
<name>A0A8S1EH01_9PELO</name>
<keyword evidence="4 9" id="KW-0812">Transmembrane</keyword>
<dbReference type="AlphaFoldDB" id="A0A8S1EH01"/>
<evidence type="ECO:0000256" key="4">
    <source>
        <dbReference type="ARBA" id="ARBA00022692"/>
    </source>
</evidence>
<comment type="similarity">
    <text evidence="2">Belongs to the COX16 family.</text>
</comment>
<keyword evidence="6 9" id="KW-1133">Transmembrane helix</keyword>
<comment type="subcellular location">
    <subcellularLocation>
        <location evidence="1">Mitochondrion inner membrane</location>
        <topology evidence="1">Single-pass membrane protein</topology>
    </subcellularLocation>
</comment>
<evidence type="ECO:0000256" key="3">
    <source>
        <dbReference type="ARBA" id="ARBA00021814"/>
    </source>
</evidence>
<comment type="caution">
    <text evidence="10">The sequence shown here is derived from an EMBL/GenBank/DDBJ whole genome shotgun (WGS) entry which is preliminary data.</text>
</comment>
<evidence type="ECO:0000256" key="1">
    <source>
        <dbReference type="ARBA" id="ARBA00004434"/>
    </source>
</evidence>
<evidence type="ECO:0000313" key="11">
    <source>
        <dbReference type="Proteomes" id="UP000494206"/>
    </source>
</evidence>
<keyword evidence="5" id="KW-0999">Mitochondrion inner membrane</keyword>